<comment type="caution">
    <text evidence="1">The sequence shown here is derived from an EMBL/GenBank/DDBJ whole genome shotgun (WGS) entry which is preliminary data.</text>
</comment>
<reference evidence="1 2" key="2">
    <citation type="journal article" date="2016" name="Microb. Ecol.">
        <title>Genome Characteristics of a Novel Type I Methanotroph (Sn10-6) Isolated from a Flooded Indian Rice Field.</title>
        <authorList>
            <person name="Rahalkar M.C."/>
            <person name="Pandit P.S."/>
            <person name="Dhakephalkar P.K."/>
            <person name="Pore S."/>
            <person name="Arora P."/>
            <person name="Kapse N."/>
        </authorList>
    </citation>
    <scope>NUCLEOTIDE SEQUENCE [LARGE SCALE GENOMIC DNA]</scope>
    <source>
        <strain evidence="1 2">Sn10-6</strain>
    </source>
</reference>
<evidence type="ECO:0000313" key="2">
    <source>
        <dbReference type="Proteomes" id="UP000033684"/>
    </source>
</evidence>
<dbReference type="Pfam" id="PF13689">
    <property type="entry name" value="DUF4154"/>
    <property type="match status" value="1"/>
</dbReference>
<accession>A0A0F3IK17</accession>
<organism evidence="1 2">
    <name type="scientific">Methylocucumis oryzae</name>
    <dbReference type="NCBI Taxonomy" id="1632867"/>
    <lineage>
        <taxon>Bacteria</taxon>
        <taxon>Pseudomonadati</taxon>
        <taxon>Pseudomonadota</taxon>
        <taxon>Gammaproteobacteria</taxon>
        <taxon>Methylococcales</taxon>
        <taxon>Methylococcaceae</taxon>
        <taxon>Methylocucumis</taxon>
    </lineage>
</organism>
<evidence type="ECO:0000313" key="1">
    <source>
        <dbReference type="EMBL" id="KJV06873.1"/>
    </source>
</evidence>
<dbReference type="Proteomes" id="UP000033684">
    <property type="component" value="Unassembled WGS sequence"/>
</dbReference>
<sequence>MKYTRRFGGSFKWLDCGIFLLKPLLIAFLITSQAYALPQTGTEAAVKTAFLFNFFKFIEWPNDLAQDTFVLCMAYEDDLGTTLRALEEKTINEKPVLIHRDVTGVELKNCHIIYITGGAHLEAVIAQVKDLPIVTVSEQADFLKQGGIINLVADNNRLGFSINLAQANKLGLHFSAKLLKLAKHVVASE</sequence>
<dbReference type="InterPro" id="IPR025293">
    <property type="entry name" value="YfiR/HmsC-like"/>
</dbReference>
<dbReference type="EMBL" id="LAJX01000081">
    <property type="protein sequence ID" value="KJV06873.1"/>
    <property type="molecule type" value="Genomic_DNA"/>
</dbReference>
<dbReference type="AlphaFoldDB" id="A0A0F3IK17"/>
<keyword evidence="2" id="KW-1185">Reference proteome</keyword>
<proteinExistence type="predicted"/>
<evidence type="ECO:0008006" key="3">
    <source>
        <dbReference type="Google" id="ProtNLM"/>
    </source>
</evidence>
<name>A0A0F3IK17_9GAMM</name>
<gene>
    <name evidence="1" type="ORF">VZ94_08510</name>
</gene>
<reference evidence="2" key="1">
    <citation type="submission" date="2015-03" db="EMBL/GenBank/DDBJ databases">
        <title>Draft genome sequence of a novel methanotroph (Sn10-6) isolated from flooded ricefield rhizosphere in India.</title>
        <authorList>
            <person name="Pandit P.S."/>
            <person name="Pore S.D."/>
            <person name="Arora P."/>
            <person name="Kapse N.G."/>
            <person name="Dhakephalkar P.K."/>
            <person name="Rahalkar M.C."/>
        </authorList>
    </citation>
    <scope>NUCLEOTIDE SEQUENCE [LARGE SCALE GENOMIC DNA]</scope>
    <source>
        <strain evidence="2">Sn10-6</strain>
    </source>
</reference>
<protein>
    <recommendedName>
        <fullName evidence="3">Transmembrane protein</fullName>
    </recommendedName>
</protein>